<protein>
    <submittedName>
        <fullName evidence="3">Aste57867_18094 protein</fullName>
    </submittedName>
</protein>
<keyword evidence="4" id="KW-1185">Reference proteome</keyword>
<dbReference type="Proteomes" id="UP000332933">
    <property type="component" value="Unassembled WGS sequence"/>
</dbReference>
<dbReference type="OrthoDB" id="112281at2759"/>
<accession>A0A485LCV3</accession>
<reference evidence="3 4" key="1">
    <citation type="submission" date="2019-03" db="EMBL/GenBank/DDBJ databases">
        <authorList>
            <person name="Gaulin E."/>
            <person name="Dumas B."/>
        </authorList>
    </citation>
    <scope>NUCLEOTIDE SEQUENCE [LARGE SCALE GENOMIC DNA]</scope>
    <source>
        <strain evidence="3">CBS 568.67</strain>
    </source>
</reference>
<reference evidence="2" key="2">
    <citation type="submission" date="2019-06" db="EMBL/GenBank/DDBJ databases">
        <title>Genomics analysis of Aphanomyces spp. identifies a new class of oomycete effector associated with host adaptation.</title>
        <authorList>
            <person name="Gaulin E."/>
        </authorList>
    </citation>
    <scope>NUCLEOTIDE SEQUENCE</scope>
    <source>
        <strain evidence="2">CBS 578.67</strain>
    </source>
</reference>
<dbReference type="EMBL" id="VJMH01006375">
    <property type="protein sequence ID" value="KAF0690504.1"/>
    <property type="molecule type" value="Genomic_DNA"/>
</dbReference>
<dbReference type="EMBL" id="CAADRA010006396">
    <property type="protein sequence ID" value="VFT94832.1"/>
    <property type="molecule type" value="Genomic_DNA"/>
</dbReference>
<evidence type="ECO:0000313" key="4">
    <source>
        <dbReference type="Proteomes" id="UP000332933"/>
    </source>
</evidence>
<evidence type="ECO:0000256" key="1">
    <source>
        <dbReference type="SAM" id="MobiDB-lite"/>
    </source>
</evidence>
<feature type="region of interest" description="Disordered" evidence="1">
    <location>
        <begin position="1"/>
        <end position="37"/>
    </location>
</feature>
<name>A0A485LCV3_9STRA</name>
<proteinExistence type="predicted"/>
<gene>
    <name evidence="3" type="primary">Aste57867_18094</name>
    <name evidence="2" type="ORF">As57867_018032</name>
    <name evidence="3" type="ORF">ASTE57867_18094</name>
</gene>
<feature type="compositionally biased region" description="Basic and acidic residues" evidence="1">
    <location>
        <begin position="1"/>
        <end position="12"/>
    </location>
</feature>
<evidence type="ECO:0000313" key="3">
    <source>
        <dbReference type="EMBL" id="VFT94832.1"/>
    </source>
</evidence>
<organism evidence="3 4">
    <name type="scientific">Aphanomyces stellatus</name>
    <dbReference type="NCBI Taxonomy" id="120398"/>
    <lineage>
        <taxon>Eukaryota</taxon>
        <taxon>Sar</taxon>
        <taxon>Stramenopiles</taxon>
        <taxon>Oomycota</taxon>
        <taxon>Saprolegniomycetes</taxon>
        <taxon>Saprolegniales</taxon>
        <taxon>Verrucalvaceae</taxon>
        <taxon>Aphanomyces</taxon>
    </lineage>
</organism>
<evidence type="ECO:0000313" key="2">
    <source>
        <dbReference type="EMBL" id="KAF0690504.1"/>
    </source>
</evidence>
<dbReference type="AlphaFoldDB" id="A0A485LCV3"/>
<sequence>MHDDGYDREDPLPVHNNDSSKVKTGKRVKTAPTNTHTAQSRAQTLLVQAHTFLETVHSEVYSIDAAMKNLRHALDSFQLLFDKQIHLCGDIEGFKVARMKADFMDLLDKIKTSSCTIENTSSRVQKTLTAGKRNVQAHQTSLHRQRGKTLESLDFALERSWSECSFASVETPMPPSNPMTLLETLFPNNESALPIENIIAVVDKVAFRNKMQLGKKELLLFFRELINWNLVNNHKLSFLDRSSNKNHAIRYSSILTAAAWDELESSGLINEGFIATSQLESFVVSTGFHVLVKTVSGKMNVQVPATSPPKSPLSKELSAAEHTLSMAKLLNDLANAECEAKNGFKLSVRTNAVRSKEFSKAFLSASKELLEKETALY</sequence>